<protein>
    <submittedName>
        <fullName evidence="2">Uncharacterized protein</fullName>
    </submittedName>
</protein>
<accession>A0A2T3A5G0</accession>
<keyword evidence="1" id="KW-0472">Membrane</keyword>
<dbReference type="EMBL" id="KZ678463">
    <property type="protein sequence ID" value="PSR83256.1"/>
    <property type="molecule type" value="Genomic_DNA"/>
</dbReference>
<evidence type="ECO:0000313" key="2">
    <source>
        <dbReference type="EMBL" id="PSR83256.1"/>
    </source>
</evidence>
<dbReference type="Proteomes" id="UP000241462">
    <property type="component" value="Unassembled WGS sequence"/>
</dbReference>
<keyword evidence="1" id="KW-1133">Transmembrane helix</keyword>
<name>A0A2T3A5G0_9PEZI</name>
<evidence type="ECO:0000256" key="1">
    <source>
        <dbReference type="SAM" id="Phobius"/>
    </source>
</evidence>
<organism evidence="2 3">
    <name type="scientific">Coniella lustricola</name>
    <dbReference type="NCBI Taxonomy" id="2025994"/>
    <lineage>
        <taxon>Eukaryota</taxon>
        <taxon>Fungi</taxon>
        <taxon>Dikarya</taxon>
        <taxon>Ascomycota</taxon>
        <taxon>Pezizomycotina</taxon>
        <taxon>Sordariomycetes</taxon>
        <taxon>Sordariomycetidae</taxon>
        <taxon>Diaporthales</taxon>
        <taxon>Schizoparmaceae</taxon>
        <taxon>Coniella</taxon>
    </lineage>
</organism>
<dbReference type="InParanoid" id="A0A2T3A5G0"/>
<feature type="transmembrane region" description="Helical" evidence="1">
    <location>
        <begin position="162"/>
        <end position="180"/>
    </location>
</feature>
<sequence length="206" mass="23638">MPNNPPLIDQNLVNLILRFPRSRRKRRAIFGGEVENLPDPLLDQLGLEVASLLPLTRLGQVRPDQEKPAVIFFSCASFFFSRTSYDIAALAGHWKRRETCSKKADPSLSTTYSSSGRVKYATSPDRPFFFFFFPPKFGKPRPRYGRPPTYVIKRRKKKTKTLFSIIPVMLVSCQTCVFIFRGDGGCGLLLVRHFLWDRTARNLYSI</sequence>
<keyword evidence="1" id="KW-0812">Transmembrane</keyword>
<gene>
    <name evidence="2" type="ORF">BD289DRAFT_288909</name>
</gene>
<proteinExistence type="predicted"/>
<reference evidence="2 3" key="1">
    <citation type="journal article" date="2018" name="Mycol. Prog.">
        <title>Coniella lustricola, a new species from submerged detritus.</title>
        <authorList>
            <person name="Raudabaugh D.B."/>
            <person name="Iturriaga T."/>
            <person name="Carver A."/>
            <person name="Mondo S."/>
            <person name="Pangilinan J."/>
            <person name="Lipzen A."/>
            <person name="He G."/>
            <person name="Amirebrahimi M."/>
            <person name="Grigoriev I.V."/>
            <person name="Miller A.N."/>
        </authorList>
    </citation>
    <scope>NUCLEOTIDE SEQUENCE [LARGE SCALE GENOMIC DNA]</scope>
    <source>
        <strain evidence="2 3">B22-T-1</strain>
    </source>
</reference>
<keyword evidence="3" id="KW-1185">Reference proteome</keyword>
<evidence type="ECO:0000313" key="3">
    <source>
        <dbReference type="Proteomes" id="UP000241462"/>
    </source>
</evidence>
<dbReference type="AlphaFoldDB" id="A0A2T3A5G0"/>